<dbReference type="PANTHER" id="PTHR48084">
    <property type="entry name" value="2-OXOGLUTARATE OXIDOREDUCTASE SUBUNIT KORB-RELATED"/>
    <property type="match status" value="1"/>
</dbReference>
<evidence type="ECO:0000256" key="1">
    <source>
        <dbReference type="ARBA" id="ARBA00023002"/>
    </source>
</evidence>
<feature type="domain" description="4Fe-4S ferredoxin-type" evidence="2">
    <location>
        <begin position="621"/>
        <end position="653"/>
    </location>
</feature>
<reference evidence="3 4" key="1">
    <citation type="submission" date="2017-05" db="EMBL/GenBank/DDBJ databases">
        <title>Genome Analysis of Maritalea myrionectae HL2708#5.</title>
        <authorList>
            <consortium name="Cotde Inc.-PKNU"/>
            <person name="Jang D."/>
            <person name="Oh H.-M."/>
        </authorList>
    </citation>
    <scope>NUCLEOTIDE SEQUENCE [LARGE SCALE GENOMIC DNA]</scope>
    <source>
        <strain evidence="3 4">HL2708#5</strain>
    </source>
</reference>
<name>A0A2R4MII6_9HYPH</name>
<dbReference type="GO" id="GO:0045333">
    <property type="term" value="P:cellular respiration"/>
    <property type="evidence" value="ECO:0007669"/>
    <property type="project" value="UniProtKB-ARBA"/>
</dbReference>
<dbReference type="SUPFAM" id="SSF52518">
    <property type="entry name" value="Thiamin diphosphate-binding fold (THDP-binding)"/>
    <property type="match status" value="2"/>
</dbReference>
<dbReference type="Gene3D" id="3.40.920.10">
    <property type="entry name" value="Pyruvate-ferredoxin oxidoreductase, PFOR, domain III"/>
    <property type="match status" value="1"/>
</dbReference>
<evidence type="ECO:0000313" key="3">
    <source>
        <dbReference type="EMBL" id="AVX05686.1"/>
    </source>
</evidence>
<dbReference type="GO" id="GO:0044281">
    <property type="term" value="P:small molecule metabolic process"/>
    <property type="evidence" value="ECO:0007669"/>
    <property type="project" value="UniProtKB-ARBA"/>
</dbReference>
<dbReference type="RefSeq" id="WP_117396491.1">
    <property type="nucleotide sequence ID" value="NZ_CP021330.1"/>
</dbReference>
<dbReference type="KEGG" id="mmyr:MXMO3_03180"/>
<dbReference type="NCBIfam" id="NF009589">
    <property type="entry name" value="PRK13030.1"/>
    <property type="match status" value="1"/>
</dbReference>
<organism evidence="3 4">
    <name type="scientific">Maritalea myrionectae</name>
    <dbReference type="NCBI Taxonomy" id="454601"/>
    <lineage>
        <taxon>Bacteria</taxon>
        <taxon>Pseudomonadati</taxon>
        <taxon>Pseudomonadota</taxon>
        <taxon>Alphaproteobacteria</taxon>
        <taxon>Hyphomicrobiales</taxon>
        <taxon>Devosiaceae</taxon>
        <taxon>Maritalea</taxon>
    </lineage>
</organism>
<dbReference type="InterPro" id="IPR029061">
    <property type="entry name" value="THDP-binding"/>
</dbReference>
<protein>
    <submittedName>
        <fullName evidence="3">Indolepyruvate ferredoxin oxidoreductase</fullName>
    </submittedName>
</protein>
<dbReference type="AlphaFoldDB" id="A0A2R4MII6"/>
<keyword evidence="1" id="KW-0560">Oxidoreductase</keyword>
<sequence length="1129" mass="123293">MMDLTTLKRDIFAYPDYELRHGMVRERVFLSGTDVLVRIPVEQAKIDQANGLNTAGFISGYRGSPLGAYDQALGKAQKVLDEHKIDFLPAINEDLAATAVIGTQEVASDPEKTVDGVFGIWYGKGPGVDRSGDALKHGNALGASKHGGVIAFFGDDHGCVSSSMPHQSDQAGEHYMMPVLHPAGVADYIPFGLYGFAASRYTGAWIGFKTISEVLESSAAIEVPEPRRFKEPEDYTPPPFGLNHDPATSFGPVLEQKLLARLDAMRAFAKANPIDEVAFGAKQPKIAIVAVGKAFADLMQTLRDLDISEAKAKRMGLGVYKVGLVWPIEPTGYQHFMAKAEKLLVVEEKRAVVETQLKELFFNQRNFTIIGKKDLEGAPLIPEAGELRPSILAQVVHEYLDLEGLPPSASPAPTLDEIDVARRVPYFCSGCPHNRSTKLPEGSTALPGIGCHYMASWMNRDTGGIVQMGGEGVNWIGMESYTGKKHIFQNLGDGTYFHSGMMAIRQAIAAKANVTYKILYNHAVAMTGGQDVDGELSVEAIVAQLKAEGVERIALVSDKPERFAAGLMRGKGLSLDHRKNLEAIQTELRDIQGVTALIYDQGCATEKRRKRKRGLIEDPKKRVFINTDVCEGCGDCSVQSNCISISPVKTKWGVKRTIDQSSCNKDFSCVEGFCPSFVTIEGDEEKATGDQHRREHLLTHIASLPEPKFAKTGEVLITGVGGTGVVTVGAVLAMAAHLQGKGASVLDFMGFAQKGGAVISHLKILEKPGLDTPVRIDKGDANAVIACDLVVANMPEPMACLNPNKTHVIANTKILPTADFVLRGLADFQEEMRLKKLKEGAKQVDYFDVTDLSVALFGDSVFSNMMLTGMAWQKGQIPLDGDAIRRAIELNGKAIEANLNAFELGRLIADQPELFAEDQDAEFEQTLDQLIADRAEFLTRYQNAQYADQYKNTVGKVQAAENALGKTGLSEIVAHQLARVMAYKDEYEVARLHLETAHLNEMKGRFKAGAKMTFHMAPPMLNWIKEPNGRPKKFAIPGAVALPSLKLLNAMRPLRGSAFDVFGLSKDRRDERKLRDDYIALVEELAANLTADNHADAMKKVKLVDMVKGYGVVKEQALEKYHKALAELA</sequence>
<dbReference type="PANTHER" id="PTHR48084:SF3">
    <property type="entry name" value="SUBUNIT OF PYRUVATE:FLAVODOXIN OXIDOREDUCTASE"/>
    <property type="match status" value="1"/>
</dbReference>
<dbReference type="InterPro" id="IPR011766">
    <property type="entry name" value="TPP_enzyme_TPP-bd"/>
</dbReference>
<dbReference type="CDD" id="cd07034">
    <property type="entry name" value="TPP_PYR_PFOR_IOR-alpha_like"/>
    <property type="match status" value="1"/>
</dbReference>
<keyword evidence="3" id="KW-0670">Pyruvate</keyword>
<dbReference type="InterPro" id="IPR017896">
    <property type="entry name" value="4Fe4S_Fe-S-bd"/>
</dbReference>
<dbReference type="EMBL" id="CP021330">
    <property type="protein sequence ID" value="AVX05686.1"/>
    <property type="molecule type" value="Genomic_DNA"/>
</dbReference>
<dbReference type="InterPro" id="IPR002880">
    <property type="entry name" value="Pyrv_Fd/Flavodoxin_OxRdtase_N"/>
</dbReference>
<evidence type="ECO:0000313" key="4">
    <source>
        <dbReference type="Proteomes" id="UP000258927"/>
    </source>
</evidence>
<dbReference type="GO" id="GO:0030976">
    <property type="term" value="F:thiamine pyrophosphate binding"/>
    <property type="evidence" value="ECO:0007669"/>
    <property type="project" value="InterPro"/>
</dbReference>
<dbReference type="NCBIfam" id="NF009588">
    <property type="entry name" value="PRK13029.1"/>
    <property type="match status" value="1"/>
</dbReference>
<accession>A0A2R4MII6</accession>
<keyword evidence="4" id="KW-1185">Reference proteome</keyword>
<dbReference type="GO" id="GO:0016625">
    <property type="term" value="F:oxidoreductase activity, acting on the aldehyde or oxo group of donors, iron-sulfur protein as acceptor"/>
    <property type="evidence" value="ECO:0007669"/>
    <property type="project" value="UniProtKB-ARBA"/>
</dbReference>
<dbReference type="STRING" id="1122213.GCA_000423365_00873"/>
<dbReference type="Gene3D" id="3.40.50.970">
    <property type="match status" value="1"/>
</dbReference>
<dbReference type="InterPro" id="IPR051457">
    <property type="entry name" value="2-oxoacid:Fd_oxidoreductase"/>
</dbReference>
<dbReference type="InterPro" id="IPR046667">
    <property type="entry name" value="DUF6537"/>
</dbReference>
<dbReference type="PROSITE" id="PS51379">
    <property type="entry name" value="4FE4S_FER_2"/>
    <property type="match status" value="1"/>
</dbReference>
<evidence type="ECO:0000259" key="2">
    <source>
        <dbReference type="PROSITE" id="PS51379"/>
    </source>
</evidence>
<dbReference type="Proteomes" id="UP000258927">
    <property type="component" value="Chromosome"/>
</dbReference>
<dbReference type="InterPro" id="IPR019752">
    <property type="entry name" value="Pyrv/ketoisovalerate_OxRed_cat"/>
</dbReference>
<dbReference type="Pfam" id="PF20169">
    <property type="entry name" value="DUF6537"/>
    <property type="match status" value="1"/>
</dbReference>
<dbReference type="InterPro" id="IPR002869">
    <property type="entry name" value="Pyrv_flavodox_OxRed_cen"/>
</dbReference>
<gene>
    <name evidence="3" type="ORF">MXMO3_03180</name>
</gene>
<dbReference type="Pfam" id="PF02775">
    <property type="entry name" value="TPP_enzyme_C"/>
    <property type="match status" value="1"/>
</dbReference>
<dbReference type="SUPFAM" id="SSF53323">
    <property type="entry name" value="Pyruvate-ferredoxin oxidoreductase, PFOR, domain III"/>
    <property type="match status" value="1"/>
</dbReference>
<dbReference type="Pfam" id="PF01558">
    <property type="entry name" value="POR"/>
    <property type="match status" value="1"/>
</dbReference>
<proteinExistence type="predicted"/>